<comment type="cofactor">
    <cofactor evidence="5">
        <name>Fe(2+)</name>
        <dbReference type="ChEBI" id="CHEBI:29033"/>
    </cofactor>
</comment>
<comment type="caution">
    <text evidence="15">The sequence shown here is derived from an EMBL/GenBank/DDBJ whole genome shotgun (WGS) entry which is preliminary data.</text>
</comment>
<evidence type="ECO:0000256" key="2">
    <source>
        <dbReference type="ARBA" id="ARBA00001936"/>
    </source>
</evidence>
<comment type="function">
    <text evidence="10">Catalyzes the reversible epimerization of D-ribulose 5-phosphate to D-xylulose 5-phosphate.</text>
</comment>
<sequence>MKIAPSILSADFLNLQRDITIVDQAGAEYLHIDIMDGHFVPNLSFGPSIVQAIRPLTDMVLDCHLMVEQPEIYIRQFAEAGADVIGVHIESTPHIHRALAMIKENGCKAEVVVNPGTPLSAIRAVLPIVDAVLIMTVDPGFGGQEFISSMVNKIGRLAKIKKENGMNFEIEVDGGINEKTVKQCSLSGATIAVAGSYVFNSKDPARKVSLLKDLVEDE</sequence>
<comment type="cofactor">
    <cofactor evidence="3">
        <name>Co(2+)</name>
        <dbReference type="ChEBI" id="CHEBI:48828"/>
    </cofactor>
</comment>
<dbReference type="InterPro" id="IPR013785">
    <property type="entry name" value="Aldolase_TIM"/>
</dbReference>
<feature type="binding site" evidence="10">
    <location>
        <begin position="173"/>
        <end position="175"/>
    </location>
    <ligand>
        <name>substrate</name>
    </ligand>
</feature>
<keyword evidence="10 11" id="KW-0119">Carbohydrate metabolism</keyword>
<keyword evidence="16" id="KW-1185">Reference proteome</keyword>
<dbReference type="Gene3D" id="3.20.20.70">
    <property type="entry name" value="Aldolase class I"/>
    <property type="match status" value="1"/>
</dbReference>
<evidence type="ECO:0000313" key="16">
    <source>
        <dbReference type="Proteomes" id="UP000051015"/>
    </source>
</evidence>
<dbReference type="PATRIC" id="fig|1423725.3.peg.892"/>
<feature type="active site" description="Proton acceptor" evidence="10 12">
    <location>
        <position position="33"/>
    </location>
</feature>
<dbReference type="CDD" id="cd00429">
    <property type="entry name" value="RPE"/>
    <property type="match status" value="1"/>
</dbReference>
<evidence type="ECO:0000313" key="15">
    <source>
        <dbReference type="EMBL" id="KRM96569.1"/>
    </source>
</evidence>
<proteinExistence type="inferred from homology"/>
<evidence type="ECO:0000256" key="10">
    <source>
        <dbReference type="HAMAP-Rule" id="MF_02227"/>
    </source>
</evidence>
<evidence type="ECO:0000256" key="13">
    <source>
        <dbReference type="PIRSR" id="PIRSR001461-2"/>
    </source>
</evidence>
<comment type="cofactor">
    <cofactor evidence="2">
        <name>Mn(2+)</name>
        <dbReference type="ChEBI" id="CHEBI:29035"/>
    </cofactor>
</comment>
<dbReference type="OrthoDB" id="1645589at2"/>
<dbReference type="NCBIfam" id="NF004076">
    <property type="entry name" value="PRK05581.1-4"/>
    <property type="match status" value="1"/>
</dbReference>
<feature type="active site" description="Proton donor" evidence="10 12">
    <location>
        <position position="173"/>
    </location>
</feature>
<evidence type="ECO:0000256" key="1">
    <source>
        <dbReference type="ARBA" id="ARBA00001782"/>
    </source>
</evidence>
<evidence type="ECO:0000256" key="6">
    <source>
        <dbReference type="ARBA" id="ARBA00009541"/>
    </source>
</evidence>
<evidence type="ECO:0000256" key="4">
    <source>
        <dbReference type="ARBA" id="ARBA00001947"/>
    </source>
</evidence>
<feature type="binding site" evidence="10 14">
    <location>
        <position position="6"/>
    </location>
    <ligand>
        <name>substrate</name>
    </ligand>
</feature>
<dbReference type="PANTHER" id="PTHR11749">
    <property type="entry name" value="RIBULOSE-5-PHOSPHATE-3-EPIMERASE"/>
    <property type="match status" value="1"/>
</dbReference>
<comment type="cofactor">
    <cofactor evidence="4">
        <name>Zn(2+)</name>
        <dbReference type="ChEBI" id="CHEBI:29105"/>
    </cofactor>
</comment>
<dbReference type="GO" id="GO:0005737">
    <property type="term" value="C:cytoplasm"/>
    <property type="evidence" value="ECO:0007669"/>
    <property type="project" value="UniProtKB-ARBA"/>
</dbReference>
<dbReference type="EC" id="5.1.3.1" evidence="7 10"/>
<dbReference type="EMBL" id="AYZD01000015">
    <property type="protein sequence ID" value="KRM96569.1"/>
    <property type="molecule type" value="Genomic_DNA"/>
</dbReference>
<protein>
    <recommendedName>
        <fullName evidence="7 10">Ribulose-phosphate 3-epimerase</fullName>
        <ecNumber evidence="7 10">5.1.3.1</ecNumber>
    </recommendedName>
</protein>
<dbReference type="RefSeq" id="WP_057875876.1">
    <property type="nucleotide sequence ID" value="NZ_AYZD01000015.1"/>
</dbReference>
<name>A0A0R2D7D3_9LACO</name>
<dbReference type="SUPFAM" id="SSF51366">
    <property type="entry name" value="Ribulose-phoshate binding barrel"/>
    <property type="match status" value="1"/>
</dbReference>
<evidence type="ECO:0000256" key="3">
    <source>
        <dbReference type="ARBA" id="ARBA00001941"/>
    </source>
</evidence>
<dbReference type="HAMAP" id="MF_02227">
    <property type="entry name" value="RPE"/>
    <property type="match status" value="1"/>
</dbReference>
<comment type="catalytic activity">
    <reaction evidence="1 10 11">
        <text>D-ribulose 5-phosphate = D-xylulose 5-phosphate</text>
        <dbReference type="Rhea" id="RHEA:13677"/>
        <dbReference type="ChEBI" id="CHEBI:57737"/>
        <dbReference type="ChEBI" id="CHEBI:58121"/>
        <dbReference type="EC" id="5.1.3.1"/>
    </reaction>
</comment>
<dbReference type="NCBIfam" id="TIGR01163">
    <property type="entry name" value="rpe"/>
    <property type="match status" value="1"/>
</dbReference>
<dbReference type="STRING" id="1423725.FC19_GL000865"/>
<dbReference type="InterPro" id="IPR000056">
    <property type="entry name" value="Ribul_P_3_epim-like"/>
</dbReference>
<evidence type="ECO:0000256" key="7">
    <source>
        <dbReference type="ARBA" id="ARBA00013188"/>
    </source>
</evidence>
<accession>A0A0R2D7D3</accession>
<dbReference type="PROSITE" id="PS01086">
    <property type="entry name" value="RIBUL_P_3_EPIMER_2"/>
    <property type="match status" value="1"/>
</dbReference>
<evidence type="ECO:0000256" key="11">
    <source>
        <dbReference type="PIRNR" id="PIRNR001461"/>
    </source>
</evidence>
<organism evidence="15 16">
    <name type="scientific">Liquorilactobacillus aquaticus DSM 21051</name>
    <dbReference type="NCBI Taxonomy" id="1423725"/>
    <lineage>
        <taxon>Bacteria</taxon>
        <taxon>Bacillati</taxon>
        <taxon>Bacillota</taxon>
        <taxon>Bacilli</taxon>
        <taxon>Lactobacillales</taxon>
        <taxon>Lactobacillaceae</taxon>
        <taxon>Liquorilactobacillus</taxon>
    </lineage>
</organism>
<comment type="similarity">
    <text evidence="6 10 11">Belongs to the ribulose-phosphate 3-epimerase family.</text>
</comment>
<evidence type="ECO:0000256" key="9">
    <source>
        <dbReference type="ARBA" id="ARBA00023235"/>
    </source>
</evidence>
<dbReference type="Pfam" id="PF00834">
    <property type="entry name" value="Ribul_P_3_epim"/>
    <property type="match status" value="1"/>
</dbReference>
<evidence type="ECO:0000256" key="14">
    <source>
        <dbReference type="PIRSR" id="PIRSR001461-3"/>
    </source>
</evidence>
<evidence type="ECO:0000256" key="12">
    <source>
        <dbReference type="PIRSR" id="PIRSR001461-1"/>
    </source>
</evidence>
<dbReference type="AlphaFoldDB" id="A0A0R2D7D3"/>
<dbReference type="PIRSF" id="PIRSF001461">
    <property type="entry name" value="RPE"/>
    <property type="match status" value="1"/>
</dbReference>
<feature type="binding site" evidence="10 13">
    <location>
        <position position="173"/>
    </location>
    <ligand>
        <name>a divalent metal cation</name>
        <dbReference type="ChEBI" id="CHEBI:60240"/>
    </ligand>
</feature>
<dbReference type="PROSITE" id="PS01085">
    <property type="entry name" value="RIBUL_P_3_EPIMER_1"/>
    <property type="match status" value="1"/>
</dbReference>
<keyword evidence="8 10" id="KW-0479">Metal-binding</keyword>
<feature type="binding site" evidence="14">
    <location>
        <position position="175"/>
    </location>
    <ligand>
        <name>substrate</name>
    </ligand>
</feature>
<dbReference type="GO" id="GO:0006098">
    <property type="term" value="P:pentose-phosphate shunt"/>
    <property type="evidence" value="ECO:0007669"/>
    <property type="project" value="UniProtKB-UniRule"/>
</dbReference>
<keyword evidence="9 10" id="KW-0413">Isomerase</keyword>
<feature type="binding site" evidence="10 14">
    <location>
        <begin position="140"/>
        <end position="143"/>
    </location>
    <ligand>
        <name>substrate</name>
    </ligand>
</feature>
<dbReference type="InterPro" id="IPR011060">
    <property type="entry name" value="RibuloseP-bd_barrel"/>
</dbReference>
<evidence type="ECO:0000256" key="8">
    <source>
        <dbReference type="ARBA" id="ARBA00022723"/>
    </source>
</evidence>
<dbReference type="GO" id="GO:0004750">
    <property type="term" value="F:D-ribulose-phosphate 3-epimerase activity"/>
    <property type="evidence" value="ECO:0007669"/>
    <property type="project" value="UniProtKB-UniRule"/>
</dbReference>
<comment type="pathway">
    <text evidence="10">Carbohydrate degradation.</text>
</comment>
<keyword evidence="13" id="KW-0170">Cobalt</keyword>
<feature type="binding site" evidence="10 13">
    <location>
        <position position="31"/>
    </location>
    <ligand>
        <name>a divalent metal cation</name>
        <dbReference type="ChEBI" id="CHEBI:60240"/>
    </ligand>
</feature>
<gene>
    <name evidence="10" type="primary">rpe</name>
    <name evidence="15" type="ORF">FC19_GL000865</name>
</gene>
<comment type="cofactor">
    <cofactor evidence="10 13">
        <name>a divalent metal cation</name>
        <dbReference type="ChEBI" id="CHEBI:60240"/>
    </cofactor>
    <text evidence="10 13">Binds 1 divalent metal cation per subunit.</text>
</comment>
<dbReference type="GO" id="GO:0019323">
    <property type="term" value="P:pentose catabolic process"/>
    <property type="evidence" value="ECO:0007669"/>
    <property type="project" value="UniProtKB-UniRule"/>
</dbReference>
<feature type="binding site" evidence="10 13">
    <location>
        <position position="64"/>
    </location>
    <ligand>
        <name>a divalent metal cation</name>
        <dbReference type="ChEBI" id="CHEBI:60240"/>
    </ligand>
</feature>
<feature type="binding site" evidence="10 14">
    <location>
        <begin position="195"/>
        <end position="196"/>
    </location>
    <ligand>
        <name>substrate</name>
    </ligand>
</feature>
<feature type="binding site" evidence="10 13">
    <location>
        <position position="33"/>
    </location>
    <ligand>
        <name>a divalent metal cation</name>
        <dbReference type="ChEBI" id="CHEBI:60240"/>
    </ligand>
</feature>
<dbReference type="GO" id="GO:0046872">
    <property type="term" value="F:metal ion binding"/>
    <property type="evidence" value="ECO:0007669"/>
    <property type="project" value="UniProtKB-UniRule"/>
</dbReference>
<dbReference type="FunFam" id="3.20.20.70:FF:000004">
    <property type="entry name" value="Ribulose-phosphate 3-epimerase"/>
    <property type="match status" value="1"/>
</dbReference>
<keyword evidence="13" id="KW-0862">Zinc</keyword>
<dbReference type="InterPro" id="IPR026019">
    <property type="entry name" value="Ribul_P_3_epim"/>
</dbReference>
<keyword evidence="13" id="KW-0464">Manganese</keyword>
<dbReference type="Proteomes" id="UP000051015">
    <property type="component" value="Unassembled WGS sequence"/>
</dbReference>
<evidence type="ECO:0000256" key="5">
    <source>
        <dbReference type="ARBA" id="ARBA00001954"/>
    </source>
</evidence>
<reference evidence="15 16" key="1">
    <citation type="journal article" date="2015" name="Genome Announc.">
        <title>Expanding the biotechnology potential of lactobacilli through comparative genomics of 213 strains and associated genera.</title>
        <authorList>
            <person name="Sun Z."/>
            <person name="Harris H.M."/>
            <person name="McCann A."/>
            <person name="Guo C."/>
            <person name="Argimon S."/>
            <person name="Zhang W."/>
            <person name="Yang X."/>
            <person name="Jeffery I.B."/>
            <person name="Cooney J.C."/>
            <person name="Kagawa T.F."/>
            <person name="Liu W."/>
            <person name="Song Y."/>
            <person name="Salvetti E."/>
            <person name="Wrobel A."/>
            <person name="Rasinkangas P."/>
            <person name="Parkhill J."/>
            <person name="Rea M.C."/>
            <person name="O'Sullivan O."/>
            <person name="Ritari J."/>
            <person name="Douillard F.P."/>
            <person name="Paul Ross R."/>
            <person name="Yang R."/>
            <person name="Briner A.E."/>
            <person name="Felis G.E."/>
            <person name="de Vos W.M."/>
            <person name="Barrangou R."/>
            <person name="Klaenhammer T.R."/>
            <person name="Caufield P.W."/>
            <person name="Cui Y."/>
            <person name="Zhang H."/>
            <person name="O'Toole P.W."/>
        </authorList>
    </citation>
    <scope>NUCLEOTIDE SEQUENCE [LARGE SCALE GENOMIC DNA]</scope>
    <source>
        <strain evidence="15 16">DSM 21051</strain>
    </source>
</reference>
<feature type="binding site" evidence="10 14">
    <location>
        <position position="64"/>
    </location>
    <ligand>
        <name>substrate</name>
    </ligand>
</feature>